<accession>A0A9X1WN60</accession>
<protein>
    <submittedName>
        <fullName evidence="2">Uncharacterized protein</fullName>
    </submittedName>
</protein>
<dbReference type="AlphaFoldDB" id="A0A9X1WN60"/>
<dbReference type="Proteomes" id="UP001139347">
    <property type="component" value="Unassembled WGS sequence"/>
</dbReference>
<gene>
    <name evidence="2" type="ORF">MUG84_03885</name>
</gene>
<keyword evidence="1" id="KW-0812">Transmembrane</keyword>
<evidence type="ECO:0000313" key="3">
    <source>
        <dbReference type="Proteomes" id="UP001139347"/>
    </source>
</evidence>
<comment type="caution">
    <text evidence="2">The sequence shown here is derived from an EMBL/GenBank/DDBJ whole genome shotgun (WGS) entry which is preliminary data.</text>
</comment>
<keyword evidence="1" id="KW-0472">Membrane</keyword>
<evidence type="ECO:0000313" key="2">
    <source>
        <dbReference type="EMBL" id="MCJ8010885.1"/>
    </source>
</evidence>
<name>A0A9X1WN60_9BACL</name>
<sequence>MQIYSPSVETCRPHVGRHVCAVLHDGTRLYGTITGVSENGLELDCAGPRANILSTKAGKDGKQKAKTSAYGYGYRPYGYGYRPYGYGFGAYNALAWTSIALLFLIPFLFI</sequence>
<proteinExistence type="predicted"/>
<feature type="transmembrane region" description="Helical" evidence="1">
    <location>
        <begin position="88"/>
        <end position="109"/>
    </location>
</feature>
<reference evidence="2" key="1">
    <citation type="submission" date="2022-04" db="EMBL/GenBank/DDBJ databases">
        <title>Paenibacillus mangrovi sp. nov., a novel endophytic bacterium isolated from bark of Kandelia candel.</title>
        <authorList>
            <person name="Tuo L."/>
        </authorList>
    </citation>
    <scope>NUCLEOTIDE SEQUENCE</scope>
    <source>
        <strain evidence="2">KQZ6P-2</strain>
    </source>
</reference>
<organism evidence="2 3">
    <name type="scientific">Paenibacillus mangrovi</name>
    <dbReference type="NCBI Taxonomy" id="2931978"/>
    <lineage>
        <taxon>Bacteria</taxon>
        <taxon>Bacillati</taxon>
        <taxon>Bacillota</taxon>
        <taxon>Bacilli</taxon>
        <taxon>Bacillales</taxon>
        <taxon>Paenibacillaceae</taxon>
        <taxon>Paenibacillus</taxon>
    </lineage>
</organism>
<keyword evidence="3" id="KW-1185">Reference proteome</keyword>
<dbReference type="EMBL" id="JALIRP010000001">
    <property type="protein sequence ID" value="MCJ8010885.1"/>
    <property type="molecule type" value="Genomic_DNA"/>
</dbReference>
<keyword evidence="1" id="KW-1133">Transmembrane helix</keyword>
<dbReference type="RefSeq" id="WP_244720343.1">
    <property type="nucleotide sequence ID" value="NZ_JALIRP010000001.1"/>
</dbReference>
<evidence type="ECO:0000256" key="1">
    <source>
        <dbReference type="SAM" id="Phobius"/>
    </source>
</evidence>